<reference evidence="2" key="1">
    <citation type="submission" date="2017-06" db="EMBL/GenBank/DDBJ databases">
        <authorList>
            <person name="Rodrigo-Torres L."/>
            <person name="Arahal R.D."/>
            <person name="Lucena T."/>
        </authorList>
    </citation>
    <scope>NUCLEOTIDE SEQUENCE [LARGE SCALE GENOMIC DNA]</scope>
    <source>
        <strain evidence="2">CECT 9190</strain>
    </source>
</reference>
<accession>A0A1Y6MRB7</accession>
<dbReference type="AlphaFoldDB" id="A0A1Y6MRB7"/>
<gene>
    <name evidence="1" type="ORF">PMAL9190_03905</name>
</gene>
<organism evidence="1 2">
    <name type="scientific">Photobacterium malacitanum</name>
    <dbReference type="NCBI Taxonomy" id="2204294"/>
    <lineage>
        <taxon>Bacteria</taxon>
        <taxon>Pseudomonadati</taxon>
        <taxon>Pseudomonadota</taxon>
        <taxon>Gammaproteobacteria</taxon>
        <taxon>Vibrionales</taxon>
        <taxon>Vibrionaceae</taxon>
        <taxon>Photobacterium</taxon>
    </lineage>
</organism>
<name>A0A1Y6MRB7_9GAMM</name>
<evidence type="ECO:0000313" key="1">
    <source>
        <dbReference type="EMBL" id="SMY39106.1"/>
    </source>
</evidence>
<dbReference type="EMBL" id="FYAK01000021">
    <property type="protein sequence ID" value="SMY39106.1"/>
    <property type="molecule type" value="Genomic_DNA"/>
</dbReference>
<keyword evidence="2" id="KW-1185">Reference proteome</keyword>
<protein>
    <submittedName>
        <fullName evidence="1">Uncharacterized protein</fullName>
    </submittedName>
</protein>
<dbReference type="Proteomes" id="UP000195963">
    <property type="component" value="Unassembled WGS sequence"/>
</dbReference>
<sequence>MLHCILFVGFIMKDSEHVNFSEDYELNRHLELVGKSQSINNREYLREHTGPRAKKELDKRVLTHAEFKPYVKQDKPYLANPI</sequence>
<evidence type="ECO:0000313" key="2">
    <source>
        <dbReference type="Proteomes" id="UP000195963"/>
    </source>
</evidence>
<proteinExistence type="predicted"/>